<keyword evidence="2" id="KW-0645">Protease</keyword>
<evidence type="ECO:0000256" key="1">
    <source>
        <dbReference type="ARBA" id="ARBA00005234"/>
    </source>
</evidence>
<feature type="compositionally biased region" description="Acidic residues" evidence="4">
    <location>
        <begin position="262"/>
        <end position="274"/>
    </location>
</feature>
<accession>A0A8R1UAF6</accession>
<reference evidence="6" key="1">
    <citation type="journal article" date="2008" name="Nat. Genet.">
        <title>The Pristionchus pacificus genome provides a unique perspective on nematode lifestyle and parasitism.</title>
        <authorList>
            <person name="Dieterich C."/>
            <person name="Clifton S.W."/>
            <person name="Schuster L.N."/>
            <person name="Chinwalla A."/>
            <person name="Delehaunty K."/>
            <person name="Dinkelacker I."/>
            <person name="Fulton L."/>
            <person name="Fulton R."/>
            <person name="Godfrey J."/>
            <person name="Minx P."/>
            <person name="Mitreva M."/>
            <person name="Roeseler W."/>
            <person name="Tian H."/>
            <person name="Witte H."/>
            <person name="Yang S.P."/>
            <person name="Wilson R.K."/>
            <person name="Sommer R.J."/>
        </authorList>
    </citation>
    <scope>NUCLEOTIDE SEQUENCE [LARGE SCALE GENOMIC DNA]</scope>
    <source>
        <strain evidence="6">PS312</strain>
    </source>
</reference>
<feature type="compositionally biased region" description="Basic and acidic residues" evidence="4">
    <location>
        <begin position="219"/>
        <end position="247"/>
    </location>
</feature>
<evidence type="ECO:0000256" key="4">
    <source>
        <dbReference type="SAM" id="MobiDB-lite"/>
    </source>
</evidence>
<dbReference type="Proteomes" id="UP000005239">
    <property type="component" value="Unassembled WGS sequence"/>
</dbReference>
<sequence>IPPSPSGKNSDDLSKSKDTITNVTSSIARKEEELNDLRGNGLLVNDIVDMAAEKVVDESGNSDSTILIKTDFFNVFENIIQLTKSDDFSIRLEEYSPKLNPNAQHDIVMSPFVEGLTIEKVNRTNRVVFIINNKKRTHFYIAIFCQRNWCDVLVDYSIDQHVSACHEFQSRSNRFREVPQAAGHSSCGVYAVKHLECIMRESSTTKPKTHSCVVPSDTTEDHECEATTTNEDHEKIKRDERTDDNERGIANSALSETTNDAETTEDFEGEEMESTESGTDTVTDEEETDEEEGSEEIRYEKIKDLLARMSTEREDDDDDNFDDPEEFDEMRKDRIAAKEEFKQFRYEKTIIPLLAHCSMESGHSLERLIGHFIGVIARRSNDVYKRLIGMTKEANESDDVSLKLKALDLIIYCKSGAWGEEAKKIIVNSIEESNFSLRKSALVALQYATLKNDEWKVILPKIVAIAEEKCSGPRLRCKALDQVECANGHIVALEHLCKLAGRDERCDLLRPHIARVLAIAAKELVHKLDCLNGGNEWDARALLHHLLKRDMPDNLIREILLSSFVYAAEDAKACCDKWLSDTPSNCDFMDGRWMVLLDSIKDHLGDGRCGDQMMSLTQEFFKSASESSCGRCRTDRLDIVSALVCLTADPVLPVRVQALRALYRWHIKDNLTPNLMPRYYDDLLPLLIAIIVDCPSDEPHVIHVFVLELISTLARDVGGVRFRRDLPAIEAVVCPLLSKLNTSNEFYYDICDAVQEMSEVVENEDSEFSKWTKIFEDRSDESSN</sequence>
<feature type="compositionally biased region" description="Acidic residues" evidence="4">
    <location>
        <begin position="282"/>
        <end position="294"/>
    </location>
</feature>
<organism evidence="5 6">
    <name type="scientific">Pristionchus pacificus</name>
    <name type="common">Parasitic nematode worm</name>
    <dbReference type="NCBI Taxonomy" id="54126"/>
    <lineage>
        <taxon>Eukaryota</taxon>
        <taxon>Metazoa</taxon>
        <taxon>Ecdysozoa</taxon>
        <taxon>Nematoda</taxon>
        <taxon>Chromadorea</taxon>
        <taxon>Rhabditida</taxon>
        <taxon>Rhabditina</taxon>
        <taxon>Diplogasteromorpha</taxon>
        <taxon>Diplogasteroidea</taxon>
        <taxon>Neodiplogasteridae</taxon>
        <taxon>Pristionchus</taxon>
    </lineage>
</organism>
<accession>A0A2A6CTQ6</accession>
<protein>
    <submittedName>
        <fullName evidence="5">Uncharacterized protein</fullName>
    </submittedName>
</protein>
<dbReference type="AlphaFoldDB" id="A0A2A6CTQ6"/>
<feature type="region of interest" description="Disordered" evidence="4">
    <location>
        <begin position="206"/>
        <end position="301"/>
    </location>
</feature>
<name>A0A2A6CTQ6_PRIPA</name>
<dbReference type="InterPro" id="IPR003653">
    <property type="entry name" value="Peptidase_C48_C"/>
</dbReference>
<evidence type="ECO:0000313" key="6">
    <source>
        <dbReference type="Proteomes" id="UP000005239"/>
    </source>
</evidence>
<dbReference type="SUPFAM" id="SSF48371">
    <property type="entry name" value="ARM repeat"/>
    <property type="match status" value="1"/>
</dbReference>
<reference evidence="5" key="2">
    <citation type="submission" date="2022-06" db="UniProtKB">
        <authorList>
            <consortium name="EnsemblMetazoa"/>
        </authorList>
    </citation>
    <scope>IDENTIFICATION</scope>
    <source>
        <strain evidence="5">PS312</strain>
    </source>
</reference>
<evidence type="ECO:0000256" key="3">
    <source>
        <dbReference type="ARBA" id="ARBA00022801"/>
    </source>
</evidence>
<keyword evidence="3" id="KW-0378">Hydrolase</keyword>
<dbReference type="SUPFAM" id="SSF54001">
    <property type="entry name" value="Cysteine proteinases"/>
    <property type="match status" value="1"/>
</dbReference>
<proteinExistence type="inferred from homology"/>
<dbReference type="GO" id="GO:0006508">
    <property type="term" value="P:proteolysis"/>
    <property type="evidence" value="ECO:0007669"/>
    <property type="project" value="UniProtKB-KW"/>
</dbReference>
<dbReference type="Pfam" id="PF02902">
    <property type="entry name" value="Peptidase_C48"/>
    <property type="match status" value="1"/>
</dbReference>
<dbReference type="GO" id="GO:0008234">
    <property type="term" value="F:cysteine-type peptidase activity"/>
    <property type="evidence" value="ECO:0007669"/>
    <property type="project" value="InterPro"/>
</dbReference>
<feature type="compositionally biased region" description="Polar residues" evidence="4">
    <location>
        <begin position="252"/>
        <end position="261"/>
    </location>
</feature>
<dbReference type="Gene3D" id="3.40.395.10">
    <property type="entry name" value="Adenoviral Proteinase, Chain A"/>
    <property type="match status" value="1"/>
</dbReference>
<comment type="similarity">
    <text evidence="1">Belongs to the peptidase C48 family.</text>
</comment>
<dbReference type="InterPro" id="IPR016024">
    <property type="entry name" value="ARM-type_fold"/>
</dbReference>
<evidence type="ECO:0000313" key="5">
    <source>
        <dbReference type="EnsemblMetazoa" id="PPA13207.1"/>
    </source>
</evidence>
<dbReference type="EnsemblMetazoa" id="PPA13207.1">
    <property type="protein sequence ID" value="PPA13207.1"/>
    <property type="gene ID" value="WBGene00102761"/>
</dbReference>
<gene>
    <name evidence="5" type="primary">WBGene00102761</name>
</gene>
<dbReference type="InterPro" id="IPR038765">
    <property type="entry name" value="Papain-like_cys_pep_sf"/>
</dbReference>
<evidence type="ECO:0000256" key="2">
    <source>
        <dbReference type="ARBA" id="ARBA00022670"/>
    </source>
</evidence>
<keyword evidence="6" id="KW-1185">Reference proteome</keyword>